<feature type="transmembrane region" description="Helical" evidence="1">
    <location>
        <begin position="144"/>
        <end position="166"/>
    </location>
</feature>
<dbReference type="EMBL" id="UYWW01012821">
    <property type="protein sequence ID" value="VDM22396.1"/>
    <property type="molecule type" value="Genomic_DNA"/>
</dbReference>
<dbReference type="InParanoid" id="A0A3P7ER89"/>
<keyword evidence="3" id="KW-1185">Reference proteome</keyword>
<name>A0A3P7ER89_WUCBA</name>
<evidence type="ECO:0000313" key="2">
    <source>
        <dbReference type="EMBL" id="VDM22396.1"/>
    </source>
</evidence>
<keyword evidence="1" id="KW-1133">Transmembrane helix</keyword>
<accession>A0A3P7ER89</accession>
<feature type="transmembrane region" description="Helical" evidence="1">
    <location>
        <begin position="187"/>
        <end position="210"/>
    </location>
</feature>
<reference evidence="2 3" key="1">
    <citation type="submission" date="2018-11" db="EMBL/GenBank/DDBJ databases">
        <authorList>
            <consortium name="Pathogen Informatics"/>
        </authorList>
    </citation>
    <scope>NUCLEOTIDE SEQUENCE [LARGE SCALE GENOMIC DNA]</scope>
</reference>
<organism evidence="2 3">
    <name type="scientific">Wuchereria bancrofti</name>
    <dbReference type="NCBI Taxonomy" id="6293"/>
    <lineage>
        <taxon>Eukaryota</taxon>
        <taxon>Metazoa</taxon>
        <taxon>Ecdysozoa</taxon>
        <taxon>Nematoda</taxon>
        <taxon>Chromadorea</taxon>
        <taxon>Rhabditida</taxon>
        <taxon>Spirurina</taxon>
        <taxon>Spiruromorpha</taxon>
        <taxon>Filarioidea</taxon>
        <taxon>Onchocercidae</taxon>
        <taxon>Wuchereria</taxon>
    </lineage>
</organism>
<dbReference type="AlphaFoldDB" id="A0A3P7ER89"/>
<keyword evidence="1" id="KW-0472">Membrane</keyword>
<protein>
    <submittedName>
        <fullName evidence="2">Uncharacterized protein</fullName>
    </submittedName>
</protein>
<evidence type="ECO:0000313" key="3">
    <source>
        <dbReference type="Proteomes" id="UP000270924"/>
    </source>
</evidence>
<proteinExistence type="predicted"/>
<dbReference type="Proteomes" id="UP000270924">
    <property type="component" value="Unassembled WGS sequence"/>
</dbReference>
<gene>
    <name evidence="2" type="ORF">WBA_LOCUS12462</name>
</gene>
<sequence>MAKNLLVYYAQIYNEIKMHTNYDRIFLEFGHIKHIAKGQISSNEVIFDERNEKSNKVVIRTNKILQSGLFLTAPYSFYTNQTIEPLIYQYGLRICAFNNSEIQNPFAVDWTRGNGQSIMYSRSYEITTVPNLSYVRIQEKISKFWKLFCFILNFKINFQVFHLNAIQFERDHMRNIVSNEQKQITRMAFVIVPIILIVLLVFLLAVVIYMNCARLKRCYDRRKTRHFRPFVWNGDIPPMMTNGTVHEKKHSSVITKSAF</sequence>
<dbReference type="OrthoDB" id="5866024at2759"/>
<evidence type="ECO:0000256" key="1">
    <source>
        <dbReference type="SAM" id="Phobius"/>
    </source>
</evidence>
<keyword evidence="1" id="KW-0812">Transmembrane</keyword>